<dbReference type="Gene3D" id="3.40.960.10">
    <property type="entry name" value="VSR Endonuclease"/>
    <property type="match status" value="1"/>
</dbReference>
<protein>
    <recommendedName>
        <fullName evidence="5">DUF559 domain-containing protein</fullName>
    </recommendedName>
</protein>
<dbReference type="InterPro" id="IPR007569">
    <property type="entry name" value="DUF559"/>
</dbReference>
<dbReference type="PANTHER" id="PTHR38590:SF1">
    <property type="entry name" value="BLL0828 PROTEIN"/>
    <property type="match status" value="1"/>
</dbReference>
<dbReference type="GO" id="GO:0003677">
    <property type="term" value="F:DNA binding"/>
    <property type="evidence" value="ECO:0007669"/>
    <property type="project" value="InterPro"/>
</dbReference>
<accession>A0A2G9YRZ9</accession>
<gene>
    <name evidence="3" type="ORF">COX38_03005</name>
</gene>
<dbReference type="SUPFAM" id="SSF64496">
    <property type="entry name" value="DNA-binding domain of intron-encoded endonucleases"/>
    <property type="match status" value="1"/>
</dbReference>
<dbReference type="InterPro" id="IPR003611">
    <property type="entry name" value="NUMOD3"/>
</dbReference>
<reference evidence="3 4" key="1">
    <citation type="submission" date="2017-09" db="EMBL/GenBank/DDBJ databases">
        <title>Depth-based differentiation of microbial function through sediment-hosted aquifers and enrichment of novel symbionts in the deep terrestrial subsurface.</title>
        <authorList>
            <person name="Probst A.J."/>
            <person name="Ladd B."/>
            <person name="Jarett J.K."/>
            <person name="Geller-Mcgrath D.E."/>
            <person name="Sieber C.M."/>
            <person name="Emerson J.B."/>
            <person name="Anantharaman K."/>
            <person name="Thomas B.C."/>
            <person name="Malmstrom R."/>
            <person name="Stieglmeier M."/>
            <person name="Klingl A."/>
            <person name="Woyke T."/>
            <person name="Ryan C.M."/>
            <person name="Banfield J.F."/>
        </authorList>
    </citation>
    <scope>NUCLEOTIDE SEQUENCE [LARGE SCALE GENOMIC DNA]</scope>
    <source>
        <strain evidence="3">CG23_combo_of_CG06-09_8_20_14_all_39_25</strain>
    </source>
</reference>
<evidence type="ECO:0000259" key="2">
    <source>
        <dbReference type="Pfam" id="PF07460"/>
    </source>
</evidence>
<dbReference type="EMBL" id="PCRN01000103">
    <property type="protein sequence ID" value="PIP22006.1"/>
    <property type="molecule type" value="Genomic_DNA"/>
</dbReference>
<dbReference type="Pfam" id="PF04480">
    <property type="entry name" value="DUF559"/>
    <property type="match status" value="1"/>
</dbReference>
<feature type="domain" description="Nuclease associated modular" evidence="2">
    <location>
        <begin position="261"/>
        <end position="284"/>
    </location>
</feature>
<proteinExistence type="predicted"/>
<dbReference type="AlphaFoldDB" id="A0A2G9YRZ9"/>
<dbReference type="PANTHER" id="PTHR38590">
    <property type="entry name" value="BLL0828 PROTEIN"/>
    <property type="match status" value="1"/>
</dbReference>
<name>A0A2G9YRZ9_9BACT</name>
<dbReference type="InterPro" id="IPR011335">
    <property type="entry name" value="Restrct_endonuc-II-like"/>
</dbReference>
<evidence type="ECO:0008006" key="5">
    <source>
        <dbReference type="Google" id="ProtNLM"/>
    </source>
</evidence>
<dbReference type="Proteomes" id="UP000229054">
    <property type="component" value="Unassembled WGS sequence"/>
</dbReference>
<dbReference type="Pfam" id="PF07460">
    <property type="entry name" value="NUMOD3"/>
    <property type="match status" value="1"/>
</dbReference>
<dbReference type="Gene3D" id="1.10.10.60">
    <property type="entry name" value="Homeodomain-like"/>
    <property type="match status" value="2"/>
</dbReference>
<evidence type="ECO:0000313" key="4">
    <source>
        <dbReference type="Proteomes" id="UP000229054"/>
    </source>
</evidence>
<evidence type="ECO:0000313" key="3">
    <source>
        <dbReference type="EMBL" id="PIP22006.1"/>
    </source>
</evidence>
<sequence>RPKIKISKDKLKDLYLNKKLSLDLITKEFCCNERTIFARLYEYKIPIRYDKKRNDITEEKLKDLYLDKKMSIGKIAGMFKCSKGTIWSKFCQYNIEARTKSEANRGKYRVEISGAVLRDLYINKKFDTSQIARKFNCSTKTIVERLHRYGIPIRKIRINIPRETLEDLYVNKEKTIYQIAKKFKCDPVTILDRLNQYNIPIKKKGKVRESDQEIIIPKDKLKDLYLDKGLTVSEIVKIFGGSHGTIYKRLRRYDLVRKKGEALKGKPSTFKGKHHTLETRKKLSEATTKQLASGKMRRENTSIESEMERELQRNNIYYQKQVPLCNITVVDFYLPEYKIAIYADGAYWHNLSIVKERDEKQSKILEENGYKVFRFREHEIKKSVKRCVNEIRRYVQIRDGPVSSGSKILLGKNKIYV</sequence>
<feature type="non-terminal residue" evidence="3">
    <location>
        <position position="1"/>
    </location>
</feature>
<comment type="caution">
    <text evidence="3">The sequence shown here is derived from an EMBL/GenBank/DDBJ whole genome shotgun (WGS) entry which is preliminary data.</text>
</comment>
<dbReference type="SUPFAM" id="SSF52980">
    <property type="entry name" value="Restriction endonuclease-like"/>
    <property type="match status" value="1"/>
</dbReference>
<organism evidence="3 4">
    <name type="scientific">Candidatus Nealsonbacteria bacterium CG23_combo_of_CG06-09_8_20_14_all_39_25</name>
    <dbReference type="NCBI Taxonomy" id="1974723"/>
    <lineage>
        <taxon>Bacteria</taxon>
        <taxon>Candidatus Nealsoniibacteriota</taxon>
    </lineage>
</organism>
<dbReference type="InterPro" id="IPR047216">
    <property type="entry name" value="Endonuclease_DUF559_bact"/>
</dbReference>
<feature type="domain" description="DUF559" evidence="1">
    <location>
        <begin position="291"/>
        <end position="395"/>
    </location>
</feature>
<evidence type="ECO:0000259" key="1">
    <source>
        <dbReference type="Pfam" id="PF04480"/>
    </source>
</evidence>